<evidence type="ECO:0000313" key="8">
    <source>
        <dbReference type="Proteomes" id="UP000094527"/>
    </source>
</evidence>
<comment type="caution">
    <text evidence="7">The sequence shown here is derived from an EMBL/GenBank/DDBJ whole genome shotgun (WGS) entry which is preliminary data.</text>
</comment>
<evidence type="ECO:0000256" key="5">
    <source>
        <dbReference type="ARBA" id="ARBA00081149"/>
    </source>
</evidence>
<evidence type="ECO:0000256" key="4">
    <source>
        <dbReference type="ARBA" id="ARBA00072951"/>
    </source>
</evidence>
<keyword evidence="2" id="KW-0446">Lipid-binding</keyword>
<comment type="similarity">
    <text evidence="1">Belongs to the calycin superfamily. Fatty-acid binding protein (FABP) family.</text>
</comment>
<dbReference type="InterPro" id="IPR012674">
    <property type="entry name" value="Calycin"/>
</dbReference>
<dbReference type="Gene3D" id="2.40.128.20">
    <property type="match status" value="1"/>
</dbReference>
<dbReference type="AlphaFoldDB" id="A0A1D2N2U2"/>
<evidence type="ECO:0000256" key="2">
    <source>
        <dbReference type="ARBA" id="ARBA00023121"/>
    </source>
</evidence>
<proteinExistence type="inferred from homology"/>
<feature type="domain" description="Lipocalin/cytosolic fatty-acid binding" evidence="6">
    <location>
        <begin position="5"/>
        <end position="130"/>
    </location>
</feature>
<dbReference type="InterPro" id="IPR031259">
    <property type="entry name" value="ILBP"/>
</dbReference>
<dbReference type="CDD" id="cd00742">
    <property type="entry name" value="FABP"/>
    <property type="match status" value="1"/>
</dbReference>
<keyword evidence="8" id="KW-1185">Reference proteome</keyword>
<evidence type="ECO:0000313" key="7">
    <source>
        <dbReference type="EMBL" id="ODM99551.1"/>
    </source>
</evidence>
<dbReference type="Proteomes" id="UP000094527">
    <property type="component" value="Unassembled WGS sequence"/>
</dbReference>
<accession>A0A1D2N2U2</accession>
<dbReference type="SUPFAM" id="SSF50814">
    <property type="entry name" value="Lipocalins"/>
    <property type="match status" value="1"/>
</dbReference>
<evidence type="ECO:0000256" key="3">
    <source>
        <dbReference type="ARBA" id="ARBA00057009"/>
    </source>
</evidence>
<dbReference type="PANTHER" id="PTHR11955">
    <property type="entry name" value="FATTY ACID BINDING PROTEIN"/>
    <property type="match status" value="1"/>
</dbReference>
<protein>
    <recommendedName>
        <fullName evidence="4">Fatty acid-binding protein, muscle</fullName>
    </recommendedName>
    <alternativeName>
        <fullName evidence="5">M-FABP</fullName>
    </alternativeName>
</protein>
<reference evidence="7 8" key="1">
    <citation type="journal article" date="2016" name="Genome Biol. Evol.">
        <title>Gene Family Evolution Reflects Adaptation to Soil Environmental Stressors in the Genome of the Collembolan Orchesella cincta.</title>
        <authorList>
            <person name="Faddeeva-Vakhrusheva A."/>
            <person name="Derks M.F."/>
            <person name="Anvar S.Y."/>
            <person name="Agamennone V."/>
            <person name="Suring W."/>
            <person name="Smit S."/>
            <person name="van Straalen N.M."/>
            <person name="Roelofs D."/>
        </authorList>
    </citation>
    <scope>NUCLEOTIDE SEQUENCE [LARGE SCALE GENOMIC DNA]</scope>
    <source>
        <tissue evidence="7">Mixed pool</tissue>
    </source>
</reference>
<dbReference type="EMBL" id="LJIJ01000271">
    <property type="protein sequence ID" value="ODM99551.1"/>
    <property type="molecule type" value="Genomic_DNA"/>
</dbReference>
<dbReference type="FunFam" id="2.40.128.20:FF:000001">
    <property type="entry name" value="Fatty acid-binding protein, adipocyte"/>
    <property type="match status" value="1"/>
</dbReference>
<name>A0A1D2N2U2_ORCCI</name>
<dbReference type="OrthoDB" id="354351at2759"/>
<dbReference type="OMA" id="MIQRTMA"/>
<dbReference type="STRING" id="48709.A0A1D2N2U2"/>
<dbReference type="PRINTS" id="PR00178">
    <property type="entry name" value="FATTYACIDBP"/>
</dbReference>
<evidence type="ECO:0000259" key="6">
    <source>
        <dbReference type="Pfam" id="PF00061"/>
    </source>
</evidence>
<comment type="function">
    <text evidence="3">Binds fatty acids in a 1:1 molar ratio.</text>
</comment>
<evidence type="ECO:0000256" key="1">
    <source>
        <dbReference type="ARBA" id="ARBA00008390"/>
    </source>
</evidence>
<dbReference type="InterPro" id="IPR000463">
    <property type="entry name" value="Fatty_acid-bd"/>
</dbReference>
<gene>
    <name evidence="7" type="ORF">Ocin01_07124</name>
</gene>
<dbReference type="InterPro" id="IPR000566">
    <property type="entry name" value="Lipocln_cytosolic_FA-bd_dom"/>
</dbReference>
<dbReference type="GO" id="GO:0005504">
    <property type="term" value="F:fatty acid binding"/>
    <property type="evidence" value="ECO:0007669"/>
    <property type="project" value="UniProtKB-ARBA"/>
</dbReference>
<dbReference type="Pfam" id="PF00061">
    <property type="entry name" value="Lipocalin"/>
    <property type="match status" value="1"/>
</dbReference>
<organism evidence="7 8">
    <name type="scientific">Orchesella cincta</name>
    <name type="common">Springtail</name>
    <name type="synonym">Podura cincta</name>
    <dbReference type="NCBI Taxonomy" id="48709"/>
    <lineage>
        <taxon>Eukaryota</taxon>
        <taxon>Metazoa</taxon>
        <taxon>Ecdysozoa</taxon>
        <taxon>Arthropoda</taxon>
        <taxon>Hexapoda</taxon>
        <taxon>Collembola</taxon>
        <taxon>Entomobryomorpha</taxon>
        <taxon>Entomobryoidea</taxon>
        <taxon>Orchesellidae</taxon>
        <taxon>Orchesellinae</taxon>
        <taxon>Orchesella</taxon>
    </lineage>
</organism>
<sequence length="132" mass="14880">MAGIVGTYEMVSSDKYDEFLKAVGVSMIQRTMASKVSPTMTWSNENGKWTQKTKTTLKSFQIVFVEGEEFEEELADGRKCRSVITFDGNTLIHKQKMDDLTSVVTREFKGDQMVTTFKSGDVVATRVFKKIA</sequence>